<organism evidence="2 3">
    <name type="scientific">Thalassolituus pacificus</name>
    <dbReference type="NCBI Taxonomy" id="2975440"/>
    <lineage>
        <taxon>Bacteria</taxon>
        <taxon>Pseudomonadati</taxon>
        <taxon>Pseudomonadota</taxon>
        <taxon>Gammaproteobacteria</taxon>
        <taxon>Oceanospirillales</taxon>
        <taxon>Oceanospirillaceae</taxon>
        <taxon>Thalassolituus</taxon>
    </lineage>
</organism>
<dbReference type="InterPro" id="IPR000073">
    <property type="entry name" value="AB_hydrolase_1"/>
</dbReference>
<dbReference type="GO" id="GO:0047372">
    <property type="term" value="F:monoacylglycerol lipase activity"/>
    <property type="evidence" value="ECO:0007669"/>
    <property type="project" value="TreeGrafter"/>
</dbReference>
<comment type="caution">
    <text evidence="2">The sequence shown here is derived from an EMBL/GenBank/DDBJ whole genome shotgun (WGS) entry which is preliminary data.</text>
</comment>
<dbReference type="EMBL" id="JAOANI010000028">
    <property type="protein sequence ID" value="MCT7360317.1"/>
    <property type="molecule type" value="Genomic_DNA"/>
</dbReference>
<dbReference type="Proteomes" id="UP001147830">
    <property type="component" value="Unassembled WGS sequence"/>
</dbReference>
<protein>
    <submittedName>
        <fullName evidence="2">Alpha/beta fold hydrolase</fullName>
    </submittedName>
</protein>
<dbReference type="RefSeq" id="WP_260977155.1">
    <property type="nucleotide sequence ID" value="NZ_JAOANI010000028.1"/>
</dbReference>
<feature type="domain" description="AB hydrolase-1" evidence="1">
    <location>
        <begin position="68"/>
        <end position="294"/>
    </location>
</feature>
<name>A0A9X3AIF7_9GAMM</name>
<dbReference type="InterPro" id="IPR029058">
    <property type="entry name" value="AB_hydrolase_fold"/>
</dbReference>
<dbReference type="GO" id="GO:0046464">
    <property type="term" value="P:acylglycerol catabolic process"/>
    <property type="evidence" value="ECO:0007669"/>
    <property type="project" value="TreeGrafter"/>
</dbReference>
<dbReference type="InterPro" id="IPR050266">
    <property type="entry name" value="AB_hydrolase_sf"/>
</dbReference>
<keyword evidence="2" id="KW-0378">Hydrolase</keyword>
<dbReference type="PRINTS" id="PR00111">
    <property type="entry name" value="ABHYDROLASE"/>
</dbReference>
<reference evidence="2" key="2">
    <citation type="submission" date="2022-08" db="EMBL/GenBank/DDBJ databases">
        <authorList>
            <person name="Dong C."/>
        </authorList>
    </citation>
    <scope>NUCLEOTIDE SEQUENCE</scope>
    <source>
        <strain evidence="2">59MF3M-4</strain>
    </source>
</reference>
<evidence type="ECO:0000313" key="3">
    <source>
        <dbReference type="Proteomes" id="UP001147830"/>
    </source>
</evidence>
<dbReference type="PANTHER" id="PTHR43798:SF5">
    <property type="entry name" value="MONOACYLGLYCEROL LIPASE ABHD6"/>
    <property type="match status" value="1"/>
</dbReference>
<dbReference type="GO" id="GO:0016020">
    <property type="term" value="C:membrane"/>
    <property type="evidence" value="ECO:0007669"/>
    <property type="project" value="TreeGrafter"/>
</dbReference>
<proteinExistence type="predicted"/>
<dbReference type="PANTHER" id="PTHR43798">
    <property type="entry name" value="MONOACYLGLYCEROL LIPASE"/>
    <property type="match status" value="1"/>
</dbReference>
<sequence length="318" mass="35018">MKKISLLILPLVLALVVGMVNGAYGRVGHWLYANVTDLEASAYGFEQSAVDIGDMELALYSNNNPGKPAIVMLHGYSADKDVWPRFAKHFVDDYQVIIPDMAGHGDTGFDASWDYSMPAQAKRLAALLDKLDIAQAHVIGNSMGGFLTATFAIAYPERTLSATMVDPAGVMSPQPSDMMKMLSAGHNPFLIHNRAEFDSFYAMTMAQPPFLPGMVLEAMSDKYIERRAELEKIFTDFHSSDYLEEKLADLKAPAMLWWGDKDRLLHVSSVSVWEAGVPQLKTHIFNGVGHMPMVEVASEAAGLYQDFLQQLPAQVAAE</sequence>
<gene>
    <name evidence="2" type="ORF">NYR02_14945</name>
</gene>
<dbReference type="SUPFAM" id="SSF53474">
    <property type="entry name" value="alpha/beta-Hydrolases"/>
    <property type="match status" value="1"/>
</dbReference>
<dbReference type="AlphaFoldDB" id="A0A9X3AIF7"/>
<dbReference type="Pfam" id="PF00561">
    <property type="entry name" value="Abhydrolase_1"/>
    <property type="match status" value="1"/>
</dbReference>
<dbReference type="Gene3D" id="3.40.50.1820">
    <property type="entry name" value="alpha/beta hydrolase"/>
    <property type="match status" value="1"/>
</dbReference>
<reference evidence="2" key="1">
    <citation type="journal article" date="2022" name="Front. Microbiol.">
        <title>Genome-based taxonomic rearrangement of Oceanobacter-related bacteria including the description of Thalassolituus hydrocarbonoclasticus sp. nov. and Thalassolituus pacificus sp. nov. and emended description of the genus Thalassolituus.</title>
        <authorList>
            <person name="Dong C."/>
            <person name="Wei L."/>
            <person name="Wang J."/>
            <person name="Lai Q."/>
            <person name="Huang Z."/>
            <person name="Shao Z."/>
        </authorList>
    </citation>
    <scope>NUCLEOTIDE SEQUENCE</scope>
    <source>
        <strain evidence="2">59MF3M-4</strain>
    </source>
</reference>
<accession>A0A9X3AIF7</accession>
<evidence type="ECO:0000259" key="1">
    <source>
        <dbReference type="Pfam" id="PF00561"/>
    </source>
</evidence>
<keyword evidence="3" id="KW-1185">Reference proteome</keyword>
<evidence type="ECO:0000313" key="2">
    <source>
        <dbReference type="EMBL" id="MCT7360317.1"/>
    </source>
</evidence>